<name>F6G9P4_RALS8</name>
<feature type="transmembrane region" description="Helical" evidence="7">
    <location>
        <begin position="305"/>
        <end position="322"/>
    </location>
</feature>
<evidence type="ECO:0000256" key="1">
    <source>
        <dbReference type="ARBA" id="ARBA00004141"/>
    </source>
</evidence>
<dbReference type="Proteomes" id="UP000007953">
    <property type="component" value="Plasmid megaplasmid"/>
</dbReference>
<dbReference type="GO" id="GO:0015112">
    <property type="term" value="F:nitrate transmembrane transporter activity"/>
    <property type="evidence" value="ECO:0007669"/>
    <property type="project" value="InterPro"/>
</dbReference>
<evidence type="ECO:0000313" key="9">
    <source>
        <dbReference type="EMBL" id="AEG71129.1"/>
    </source>
</evidence>
<geneLocation type="plasmid" evidence="10"/>
<dbReference type="GO" id="GO:0042128">
    <property type="term" value="P:nitrate assimilation"/>
    <property type="evidence" value="ECO:0007669"/>
    <property type="project" value="UniProtKB-KW"/>
</dbReference>
<keyword evidence="6 7" id="KW-0472">Membrane</keyword>
<feature type="domain" description="Major facilitator superfamily (MFS) profile" evidence="8">
    <location>
        <begin position="39"/>
        <end position="436"/>
    </location>
</feature>
<feature type="transmembrane region" description="Helical" evidence="7">
    <location>
        <begin position="164"/>
        <end position="191"/>
    </location>
</feature>
<feature type="transmembrane region" description="Helical" evidence="7">
    <location>
        <begin position="342"/>
        <end position="365"/>
    </location>
</feature>
<feature type="transmembrane region" description="Helical" evidence="7">
    <location>
        <begin position="377"/>
        <end position="402"/>
    </location>
</feature>
<dbReference type="PANTHER" id="PTHR23515">
    <property type="entry name" value="HIGH-AFFINITY NITRATE TRANSPORTER 2.3"/>
    <property type="match status" value="1"/>
</dbReference>
<evidence type="ECO:0000259" key="8">
    <source>
        <dbReference type="PROSITE" id="PS50850"/>
    </source>
</evidence>
<feature type="transmembrane region" description="Helical" evidence="7">
    <location>
        <begin position="197"/>
        <end position="213"/>
    </location>
</feature>
<accession>F6G9P4</accession>
<comment type="similarity">
    <text evidence="2">Belongs to the major facilitator superfamily. Nitrate/nitrite porter (TC 2.A.1.8) family.</text>
</comment>
<feature type="transmembrane region" description="Helical" evidence="7">
    <location>
        <begin position="245"/>
        <end position="264"/>
    </location>
</feature>
<proteinExistence type="inferred from homology"/>
<dbReference type="InterPro" id="IPR011701">
    <property type="entry name" value="MFS"/>
</dbReference>
<feature type="transmembrane region" description="Helical" evidence="7">
    <location>
        <begin position="106"/>
        <end position="124"/>
    </location>
</feature>
<dbReference type="Gene3D" id="1.20.1250.20">
    <property type="entry name" value="MFS general substrate transporter like domains"/>
    <property type="match status" value="2"/>
</dbReference>
<evidence type="ECO:0000256" key="5">
    <source>
        <dbReference type="ARBA" id="ARBA00023063"/>
    </source>
</evidence>
<feature type="transmembrane region" description="Helical" evidence="7">
    <location>
        <begin position="76"/>
        <end position="94"/>
    </location>
</feature>
<feature type="transmembrane region" description="Helical" evidence="7">
    <location>
        <begin position="270"/>
        <end position="293"/>
    </location>
</feature>
<dbReference type="PATRIC" id="fig|1031711.3.peg.3730"/>
<evidence type="ECO:0000256" key="2">
    <source>
        <dbReference type="ARBA" id="ARBA00008432"/>
    </source>
</evidence>
<dbReference type="GO" id="GO:0016020">
    <property type="term" value="C:membrane"/>
    <property type="evidence" value="ECO:0007669"/>
    <property type="project" value="UniProtKB-SubCell"/>
</dbReference>
<dbReference type="InterPro" id="IPR044772">
    <property type="entry name" value="NO3_transporter"/>
</dbReference>
<dbReference type="InterPro" id="IPR020846">
    <property type="entry name" value="MFS_dom"/>
</dbReference>
<reference evidence="9 10" key="1">
    <citation type="journal article" date="2011" name="J. Bacteriol.">
        <title>Complete genome sequence of the plant pathogen Ralstonia solanacearum strain Po82.</title>
        <authorList>
            <person name="Xu J."/>
            <person name="Zheng H.J."/>
            <person name="Liu L."/>
            <person name="Pan Z.C."/>
            <person name="Prior P."/>
            <person name="Tang B."/>
            <person name="Xu J.S."/>
            <person name="Zhang H."/>
            <person name="Tian Q."/>
            <person name="Zhang L.Q."/>
            <person name="Feng J."/>
        </authorList>
    </citation>
    <scope>NUCLEOTIDE SEQUENCE [LARGE SCALE GENOMIC DNA]</scope>
    <source>
        <strain evidence="10">Po82</strain>
    </source>
</reference>
<keyword evidence="5" id="KW-0534">Nitrate assimilation</keyword>
<dbReference type="InterPro" id="IPR036259">
    <property type="entry name" value="MFS_trans_sf"/>
</dbReference>
<gene>
    <name evidence="9" type="primary">narK1</name>
    <name evidence="9" type="ordered locus">RSPO_m00490</name>
</gene>
<dbReference type="SUPFAM" id="SSF103473">
    <property type="entry name" value="MFS general substrate transporter"/>
    <property type="match status" value="1"/>
</dbReference>
<organism evidence="9 10">
    <name type="scientific">Ralstonia solanacearum (strain Po82)</name>
    <dbReference type="NCBI Taxonomy" id="1031711"/>
    <lineage>
        <taxon>Bacteria</taxon>
        <taxon>Pseudomonadati</taxon>
        <taxon>Pseudomonadota</taxon>
        <taxon>Betaproteobacteria</taxon>
        <taxon>Burkholderiales</taxon>
        <taxon>Burkholderiaceae</taxon>
        <taxon>Ralstonia</taxon>
        <taxon>Ralstonia solanacearum species complex</taxon>
    </lineage>
</organism>
<evidence type="ECO:0000256" key="7">
    <source>
        <dbReference type="SAM" id="Phobius"/>
    </source>
</evidence>
<dbReference type="KEGG" id="rsn:RSPO_m00490"/>
<dbReference type="HOGENOM" id="CLU_001265_14_0_4"/>
<dbReference type="Pfam" id="PF07690">
    <property type="entry name" value="MFS_1"/>
    <property type="match status" value="1"/>
</dbReference>
<comment type="subcellular location">
    <subcellularLocation>
        <location evidence="1">Membrane</location>
        <topology evidence="1">Multi-pass membrane protein</topology>
    </subcellularLocation>
</comment>
<keyword evidence="9" id="KW-0614">Plasmid</keyword>
<feature type="transmembrane region" description="Helical" evidence="7">
    <location>
        <begin position="40"/>
        <end position="64"/>
    </location>
</feature>
<keyword evidence="3 7" id="KW-0812">Transmembrane</keyword>
<feature type="transmembrane region" description="Helical" evidence="7">
    <location>
        <begin position="130"/>
        <end position="152"/>
    </location>
</feature>
<dbReference type="AlphaFoldDB" id="F6G9P4"/>
<dbReference type="EMBL" id="CP002820">
    <property type="protein sequence ID" value="AEG71129.1"/>
    <property type="molecule type" value="Genomic_DNA"/>
</dbReference>
<dbReference type="CDD" id="cd17341">
    <property type="entry name" value="MFS_NRT2_like"/>
    <property type="match status" value="1"/>
</dbReference>
<keyword evidence="4 7" id="KW-1133">Transmembrane helix</keyword>
<protein>
    <submittedName>
        <fullName evidence="9">Nitrite/nitrate transporter protein</fullName>
    </submittedName>
</protein>
<dbReference type="PROSITE" id="PS50850">
    <property type="entry name" value="MFS"/>
    <property type="match status" value="1"/>
</dbReference>
<evidence type="ECO:0000256" key="3">
    <source>
        <dbReference type="ARBA" id="ARBA00022692"/>
    </source>
</evidence>
<evidence type="ECO:0000256" key="4">
    <source>
        <dbReference type="ARBA" id="ARBA00022989"/>
    </source>
</evidence>
<evidence type="ECO:0000313" key="10">
    <source>
        <dbReference type="Proteomes" id="UP000007953"/>
    </source>
</evidence>
<feature type="transmembrane region" description="Helical" evidence="7">
    <location>
        <begin position="408"/>
        <end position="427"/>
    </location>
</feature>
<evidence type="ECO:0000256" key="6">
    <source>
        <dbReference type="ARBA" id="ARBA00023136"/>
    </source>
</evidence>
<sequence length="451" mass="48543">MGAVTRLDVLLKSLSPAMSNTTIPLVSTEARAVAPQAYPVLVSSTFSFTICFAIWTMFAILGIPLQKQLGLSETEFGLIASMPVLTGSLARVPLGIWTDRYGGRIVFFLLMLATVLPIWLVSYATQLWQFILLGVFVGLAGGAFSVGTPYVARWFPKSRQGFAMGVFGAGNAGAALNKFVAPVLIVAAGTWTMVPRVYAIGMLVTALLFWLFSSTDPSHASGRSVGVREQLRVMKDPRVWRYSQYYSVVFGGYVGLSLWMTRYYVAEYGFSIKTAAFLAACFSLPGGVLRAIGGWVSDRYGAHRTSWAVMWVCWVAFFLLSYPQTQLTVLSTRGPLDLHIGLTPVLFTVLMCVVGTAMAIGKASVFKFIANDFTDNIGAVSGVVGLAGGLAGFVLPILFGVLVDLTGIHSTCFMLLYGTVCVSLVLMHFSFRAERGAAEPARPGGLAQSAN</sequence>